<dbReference type="GO" id="GO:0000160">
    <property type="term" value="P:phosphorelay signal transduction system"/>
    <property type="evidence" value="ECO:0007669"/>
    <property type="project" value="InterPro"/>
</dbReference>
<evidence type="ECO:0000313" key="4">
    <source>
        <dbReference type="EMBL" id="ADU67226.1"/>
    </source>
</evidence>
<dbReference type="InterPro" id="IPR011006">
    <property type="entry name" value="CheY-like_superfamily"/>
</dbReference>
<dbReference type="Proteomes" id="UP000002572">
    <property type="component" value="Chromosome"/>
</dbReference>
<reference evidence="4 5" key="1">
    <citation type="submission" date="2010-12" db="EMBL/GenBank/DDBJ databases">
        <title>Complete sequence of Desulfurispirillum indicum S5.</title>
        <authorList>
            <consortium name="US DOE Joint Genome Institute"/>
            <person name="Lucas S."/>
            <person name="Copeland A."/>
            <person name="Lapidus A."/>
            <person name="Cheng J.-F."/>
            <person name="Goodwin L."/>
            <person name="Pitluck S."/>
            <person name="Chertkov O."/>
            <person name="Held B."/>
            <person name="Detter J.C."/>
            <person name="Han C."/>
            <person name="Tapia R."/>
            <person name="Land M."/>
            <person name="Hauser L."/>
            <person name="Kyrpides N."/>
            <person name="Ivanova N."/>
            <person name="Mikhailova N."/>
            <person name="Haggblom M."/>
            <person name="Rauschenbach I."/>
            <person name="Bini E."/>
            <person name="Woyke T."/>
        </authorList>
    </citation>
    <scope>NUCLEOTIDE SEQUENCE [LARGE SCALE GENOMIC DNA]</scope>
    <source>
        <strain evidence="5">ATCC BAA-1389 / DSM 22839 / S5</strain>
    </source>
</reference>
<dbReference type="AlphaFoldDB" id="E6W5U1"/>
<dbReference type="Gene3D" id="3.40.50.2300">
    <property type="match status" value="1"/>
</dbReference>
<dbReference type="EMBL" id="CP002432">
    <property type="protein sequence ID" value="ADU67226.1"/>
    <property type="molecule type" value="Genomic_DNA"/>
</dbReference>
<dbReference type="HOGENOM" id="CLU_000445_69_17_0"/>
<dbReference type="PANTHER" id="PTHR44591:SF3">
    <property type="entry name" value="RESPONSE REGULATORY DOMAIN-CONTAINING PROTEIN"/>
    <property type="match status" value="1"/>
</dbReference>
<dbReference type="PROSITE" id="PS50110">
    <property type="entry name" value="RESPONSE_REGULATORY"/>
    <property type="match status" value="1"/>
</dbReference>
<evidence type="ECO:0000259" key="3">
    <source>
        <dbReference type="PROSITE" id="PS50110"/>
    </source>
</evidence>
<dbReference type="InterPro" id="IPR050595">
    <property type="entry name" value="Bact_response_regulator"/>
</dbReference>
<dbReference type="STRING" id="653733.Selin_2513"/>
<sequence length="130" mass="14430">MPAKASPMRILVVEDDETLRNNLTTILALEGYSVATAENGQRGIERVSKEKFDLIITDISMPRLGGVQMIDSIRKRSFLNADTPIIVFSGTINMDVAHGIKGKVTKAFCKPVESVEVLNYIRIHLDPNFL</sequence>
<accession>E6W5U1</accession>
<feature type="domain" description="Response regulatory" evidence="3">
    <location>
        <begin position="9"/>
        <end position="125"/>
    </location>
</feature>
<dbReference type="InParanoid" id="E6W5U1"/>
<keyword evidence="5" id="KW-1185">Reference proteome</keyword>
<evidence type="ECO:0000256" key="2">
    <source>
        <dbReference type="PROSITE-ProRule" id="PRU00169"/>
    </source>
</evidence>
<dbReference type="SUPFAM" id="SSF52172">
    <property type="entry name" value="CheY-like"/>
    <property type="match status" value="1"/>
</dbReference>
<feature type="modified residue" description="4-aspartylphosphate" evidence="2">
    <location>
        <position position="58"/>
    </location>
</feature>
<dbReference type="PANTHER" id="PTHR44591">
    <property type="entry name" value="STRESS RESPONSE REGULATOR PROTEIN 1"/>
    <property type="match status" value="1"/>
</dbReference>
<dbReference type="eggNOG" id="COG0745">
    <property type="taxonomic scope" value="Bacteria"/>
</dbReference>
<dbReference type="KEGG" id="din:Selin_2513"/>
<protein>
    <submittedName>
        <fullName evidence="4">Response regulator receiver</fullName>
    </submittedName>
</protein>
<organism evidence="4 5">
    <name type="scientific">Desulfurispirillum indicum (strain ATCC BAA-1389 / DSM 22839 / S5)</name>
    <dbReference type="NCBI Taxonomy" id="653733"/>
    <lineage>
        <taxon>Bacteria</taxon>
        <taxon>Pseudomonadati</taxon>
        <taxon>Chrysiogenota</taxon>
        <taxon>Chrysiogenia</taxon>
        <taxon>Chrysiogenales</taxon>
        <taxon>Chrysiogenaceae</taxon>
        <taxon>Desulfurispirillum</taxon>
    </lineage>
</organism>
<name>E6W5U1_DESIS</name>
<evidence type="ECO:0000256" key="1">
    <source>
        <dbReference type="ARBA" id="ARBA00022553"/>
    </source>
</evidence>
<dbReference type="InterPro" id="IPR001789">
    <property type="entry name" value="Sig_transdc_resp-reg_receiver"/>
</dbReference>
<proteinExistence type="predicted"/>
<dbReference type="RefSeq" id="WP_013507096.1">
    <property type="nucleotide sequence ID" value="NC_014836.1"/>
</dbReference>
<keyword evidence="1 2" id="KW-0597">Phosphoprotein</keyword>
<gene>
    <name evidence="4" type="ordered locus">Selin_2513</name>
</gene>
<dbReference type="Pfam" id="PF00072">
    <property type="entry name" value="Response_reg"/>
    <property type="match status" value="1"/>
</dbReference>
<evidence type="ECO:0000313" key="5">
    <source>
        <dbReference type="Proteomes" id="UP000002572"/>
    </source>
</evidence>
<dbReference type="SMART" id="SM00448">
    <property type="entry name" value="REC"/>
    <property type="match status" value="1"/>
</dbReference>